<evidence type="ECO:0000256" key="1">
    <source>
        <dbReference type="SAM" id="MobiDB-lite"/>
    </source>
</evidence>
<protein>
    <submittedName>
        <fullName evidence="3">Putative actin cytoskeleton-regulatory complex protein pan1</fullName>
    </submittedName>
</protein>
<organism evidence="3">
    <name type="scientific">Amblyomma sculptum</name>
    <name type="common">Tick</name>
    <dbReference type="NCBI Taxonomy" id="1581419"/>
    <lineage>
        <taxon>Eukaryota</taxon>
        <taxon>Metazoa</taxon>
        <taxon>Ecdysozoa</taxon>
        <taxon>Arthropoda</taxon>
        <taxon>Chelicerata</taxon>
        <taxon>Arachnida</taxon>
        <taxon>Acari</taxon>
        <taxon>Parasitiformes</taxon>
        <taxon>Ixodida</taxon>
        <taxon>Ixodoidea</taxon>
        <taxon>Ixodidae</taxon>
        <taxon>Amblyomminae</taxon>
        <taxon>Amblyomma</taxon>
    </lineage>
</organism>
<feature type="region of interest" description="Disordered" evidence="1">
    <location>
        <begin position="226"/>
        <end position="322"/>
    </location>
</feature>
<dbReference type="EMBL" id="GFAA01000190">
    <property type="protein sequence ID" value="JAU03245.1"/>
    <property type="molecule type" value="mRNA"/>
</dbReference>
<proteinExistence type="evidence at transcript level"/>
<accession>A0A1E1XVD6</accession>
<reference evidence="3" key="2">
    <citation type="journal article" date="2017" name="Front. Cell. Infect. Microbiol.">
        <title>Analysis of the Salivary Gland Transcriptome of Unfed and Partially Fed Amblyomma sculptum Ticks and Descriptive Proteome of the Saliva.</title>
        <authorList>
            <person name="Esteves E."/>
            <person name="Maruyama S.R."/>
            <person name="Kawahara R."/>
            <person name="Fujita A."/>
            <person name="Martins L.A."/>
            <person name="Righi A.A."/>
            <person name="Costa F.B."/>
            <person name="Palmisano G."/>
            <person name="Labruna M.B."/>
            <person name="Sa-Nunes A."/>
            <person name="Ribeiro J.M.C."/>
            <person name="Fogaca A.C."/>
        </authorList>
    </citation>
    <scope>NUCLEOTIDE SEQUENCE</scope>
</reference>
<feature type="transmembrane region" description="Helical" evidence="2">
    <location>
        <begin position="6"/>
        <end position="25"/>
    </location>
</feature>
<evidence type="ECO:0000256" key="2">
    <source>
        <dbReference type="SAM" id="Phobius"/>
    </source>
</evidence>
<keyword evidence="2" id="KW-0472">Membrane</keyword>
<name>A0A1E1XVD6_AMBSC</name>
<keyword evidence="2" id="KW-1133">Transmembrane helix</keyword>
<feature type="compositionally biased region" description="Pro residues" evidence="1">
    <location>
        <begin position="281"/>
        <end position="291"/>
    </location>
</feature>
<evidence type="ECO:0000313" key="3">
    <source>
        <dbReference type="EMBL" id="JAU03245.1"/>
    </source>
</evidence>
<reference evidence="3" key="1">
    <citation type="submission" date="2016-09" db="EMBL/GenBank/DDBJ databases">
        <authorList>
            <person name="Capua I."/>
            <person name="De Benedictis P."/>
            <person name="Joannis T."/>
            <person name="Lombin L.H."/>
            <person name="Cattoli G."/>
        </authorList>
    </citation>
    <scope>NUCLEOTIDE SEQUENCE</scope>
</reference>
<dbReference type="AlphaFoldDB" id="A0A1E1XVD6"/>
<feature type="non-terminal residue" evidence="3">
    <location>
        <position position="322"/>
    </location>
</feature>
<feature type="compositionally biased region" description="Pro residues" evidence="1">
    <location>
        <begin position="226"/>
        <end position="253"/>
    </location>
</feature>
<keyword evidence="2" id="KW-0812">Transmembrane</keyword>
<feature type="compositionally biased region" description="Polar residues" evidence="1">
    <location>
        <begin position="113"/>
        <end position="123"/>
    </location>
</feature>
<feature type="region of interest" description="Disordered" evidence="1">
    <location>
        <begin position="85"/>
        <end position="135"/>
    </location>
</feature>
<sequence length="322" mass="34195">MKTAGISWLHTTVILLFLIIPRYLLHANVQECPNKVCKDNDDCEGACACSIDNTNPGKTTGGVCGGYYQDYYYQDAEMLQQSNIESAPGEPQGINLPQPEQTNTGSPPGGHQANYQPQTQHQYPTGIPGGPQGNYVSQQHQQLLAGMPGPPLGNYQSFAQYSSLGGTPGGYGNYGGYYGQQTSAGVLALHGVQNVIQGGVQALQLHYMAKNSMQYPHYALSAPPSIPVSPPPESSIPVSPPPESSVEVPPPVPKRTSSLSPALPRRSPPPPPTESGSYVPMRPPPPPPPPSKEGAPLTPRRPPPPSPLQKTQSVGHKLPQPP</sequence>